<reference evidence="1 2" key="1">
    <citation type="submission" date="2023-07" db="EMBL/GenBank/DDBJ databases">
        <title>Sequencing the genomes of 1000 actinobacteria strains.</title>
        <authorList>
            <person name="Klenk H.-P."/>
        </authorList>
    </citation>
    <scope>NUCLEOTIDE SEQUENCE [LARGE SCALE GENOMIC DNA]</scope>
    <source>
        <strain evidence="1 2">DSM 44109</strain>
    </source>
</reference>
<accession>A0ABT9RK51</accession>
<evidence type="ECO:0000313" key="1">
    <source>
        <dbReference type="EMBL" id="MDP9869681.1"/>
    </source>
</evidence>
<comment type="caution">
    <text evidence="1">The sequence shown here is derived from an EMBL/GenBank/DDBJ whole genome shotgun (WGS) entry which is preliminary data.</text>
</comment>
<evidence type="ECO:0000313" key="2">
    <source>
        <dbReference type="Proteomes" id="UP001230426"/>
    </source>
</evidence>
<protein>
    <submittedName>
        <fullName evidence="1">Uncharacterized protein</fullName>
    </submittedName>
</protein>
<name>A0ABT9RK51_9ACTN</name>
<organism evidence="1 2">
    <name type="scientific">Streptosporangium brasiliense</name>
    <dbReference type="NCBI Taxonomy" id="47480"/>
    <lineage>
        <taxon>Bacteria</taxon>
        <taxon>Bacillati</taxon>
        <taxon>Actinomycetota</taxon>
        <taxon>Actinomycetes</taxon>
        <taxon>Streptosporangiales</taxon>
        <taxon>Streptosporangiaceae</taxon>
        <taxon>Streptosporangium</taxon>
    </lineage>
</organism>
<sequence length="114" mass="12293">MRAPKPVLDEYGGAAIRSVWKLAEERGQTSGTALTQAAIDLDCLPALEAAAGSGSKQAELVWPRHEPVMRVLDDFRGLRQVAAEAPERARLLAAELRQATAELEADLSLENDLS</sequence>
<gene>
    <name evidence="1" type="ORF">J2S55_008947</name>
</gene>
<dbReference type="EMBL" id="JAUSRB010000002">
    <property type="protein sequence ID" value="MDP9869681.1"/>
    <property type="molecule type" value="Genomic_DNA"/>
</dbReference>
<proteinExistence type="predicted"/>
<dbReference type="Proteomes" id="UP001230426">
    <property type="component" value="Unassembled WGS sequence"/>
</dbReference>
<dbReference type="RefSeq" id="WP_306873886.1">
    <property type="nucleotide sequence ID" value="NZ_JAUSRB010000002.1"/>
</dbReference>
<keyword evidence="2" id="KW-1185">Reference proteome</keyword>